<accession>A0A7E4W452</accession>
<feature type="region of interest" description="Disordered" evidence="1">
    <location>
        <begin position="85"/>
        <end position="113"/>
    </location>
</feature>
<reference evidence="4" key="2">
    <citation type="submission" date="2020-10" db="UniProtKB">
        <authorList>
            <consortium name="WormBaseParasite"/>
        </authorList>
    </citation>
    <scope>IDENTIFICATION</scope>
</reference>
<dbReference type="Proteomes" id="UP000492821">
    <property type="component" value="Unassembled WGS sequence"/>
</dbReference>
<proteinExistence type="predicted"/>
<name>A0A7E4W452_PANRE</name>
<dbReference type="AlphaFoldDB" id="A0A7E4W452"/>
<protein>
    <submittedName>
        <fullName evidence="4">Flocculation protein FLO11-like</fullName>
    </submittedName>
</protein>
<keyword evidence="3" id="KW-1185">Reference proteome</keyword>
<feature type="chain" id="PRO_5028866338" evidence="2">
    <location>
        <begin position="25"/>
        <end position="199"/>
    </location>
</feature>
<sequence length="199" mass="21266">MRFSPTVNLKVVFLAAVFVCSLCAEPPAKPPAPNTNVTTTTIHEDSKATTEELTLPPAIEKAINTSNESIITTEKIEVQEATELTTKAPQTKPQPKPKAPAPVPVASKPKEEQIQKPEVVNLPIPEEINPAPPAPASSHNLTLLIVVVAVIGCYLCVHNKSKILGLIVEGRAGRGTSRRGGNARYRRLSTNDAEVESGL</sequence>
<keyword evidence="2" id="KW-0732">Signal</keyword>
<reference evidence="3" key="1">
    <citation type="journal article" date="2013" name="Genetics">
        <title>The draft genome and transcriptome of Panagrellus redivivus are shaped by the harsh demands of a free-living lifestyle.</title>
        <authorList>
            <person name="Srinivasan J."/>
            <person name="Dillman A.R."/>
            <person name="Macchietto M.G."/>
            <person name="Heikkinen L."/>
            <person name="Lakso M."/>
            <person name="Fracchia K.M."/>
            <person name="Antoshechkin I."/>
            <person name="Mortazavi A."/>
            <person name="Wong G."/>
            <person name="Sternberg P.W."/>
        </authorList>
    </citation>
    <scope>NUCLEOTIDE SEQUENCE [LARGE SCALE GENOMIC DNA]</scope>
    <source>
        <strain evidence="3">MT8872</strain>
    </source>
</reference>
<feature type="compositionally biased region" description="Pro residues" evidence="1">
    <location>
        <begin position="92"/>
        <end position="103"/>
    </location>
</feature>
<evidence type="ECO:0000256" key="2">
    <source>
        <dbReference type="SAM" id="SignalP"/>
    </source>
</evidence>
<feature type="signal peptide" evidence="2">
    <location>
        <begin position="1"/>
        <end position="24"/>
    </location>
</feature>
<organism evidence="3 4">
    <name type="scientific">Panagrellus redivivus</name>
    <name type="common">Microworm</name>
    <dbReference type="NCBI Taxonomy" id="6233"/>
    <lineage>
        <taxon>Eukaryota</taxon>
        <taxon>Metazoa</taxon>
        <taxon>Ecdysozoa</taxon>
        <taxon>Nematoda</taxon>
        <taxon>Chromadorea</taxon>
        <taxon>Rhabditida</taxon>
        <taxon>Tylenchina</taxon>
        <taxon>Panagrolaimomorpha</taxon>
        <taxon>Panagrolaimoidea</taxon>
        <taxon>Panagrolaimidae</taxon>
        <taxon>Panagrellus</taxon>
    </lineage>
</organism>
<evidence type="ECO:0000313" key="3">
    <source>
        <dbReference type="Proteomes" id="UP000492821"/>
    </source>
</evidence>
<evidence type="ECO:0000313" key="4">
    <source>
        <dbReference type="WBParaSite" id="Pan_g5894.t1"/>
    </source>
</evidence>
<dbReference type="WBParaSite" id="Pan_g5894.t1">
    <property type="protein sequence ID" value="Pan_g5894.t1"/>
    <property type="gene ID" value="Pan_g5894"/>
</dbReference>
<evidence type="ECO:0000256" key="1">
    <source>
        <dbReference type="SAM" id="MobiDB-lite"/>
    </source>
</evidence>